<reference evidence="1 2" key="1">
    <citation type="submission" date="2015-10" db="EMBL/GenBank/DDBJ databases">
        <title>Conservation of the essential genome among Caulobacter and Brevundimonas species.</title>
        <authorList>
            <person name="Scott D."/>
            <person name="Ely B."/>
        </authorList>
    </citation>
    <scope>NUCLEOTIDE SEQUENCE [LARGE SCALE GENOMIC DNA]</scope>
    <source>
        <strain evidence="1 2">CB4</strain>
    </source>
</reference>
<evidence type="ECO:0000313" key="1">
    <source>
        <dbReference type="EMBL" id="ALL15054.1"/>
    </source>
</evidence>
<proteinExistence type="predicted"/>
<gene>
    <name evidence="1" type="ORF">AQ619_17735</name>
</gene>
<dbReference type="EMBL" id="CP013002">
    <property type="protein sequence ID" value="ALL15054.1"/>
    <property type="molecule type" value="Genomic_DNA"/>
</dbReference>
<protein>
    <submittedName>
        <fullName evidence="1">Uncharacterized protein</fullName>
    </submittedName>
</protein>
<dbReference type="KEGG" id="chq:AQ619_17735"/>
<dbReference type="AlphaFoldDB" id="A0A0P0P3Y3"/>
<dbReference type="OrthoDB" id="7192456at2"/>
<name>A0A0P0P3Y3_9CAUL</name>
<keyword evidence="2" id="KW-1185">Reference proteome</keyword>
<dbReference type="RefSeq" id="WP_062150844.1">
    <property type="nucleotide sequence ID" value="NZ_CP013002.1"/>
</dbReference>
<accession>A0A0P0P3Y3</accession>
<evidence type="ECO:0000313" key="2">
    <source>
        <dbReference type="Proteomes" id="UP000056905"/>
    </source>
</evidence>
<dbReference type="Proteomes" id="UP000056905">
    <property type="component" value="Chromosome"/>
</dbReference>
<organism evidence="1 2">
    <name type="scientific">Caulobacter henricii</name>
    <dbReference type="NCBI Taxonomy" id="69395"/>
    <lineage>
        <taxon>Bacteria</taxon>
        <taxon>Pseudomonadati</taxon>
        <taxon>Pseudomonadota</taxon>
        <taxon>Alphaproteobacteria</taxon>
        <taxon>Caulobacterales</taxon>
        <taxon>Caulobacteraceae</taxon>
        <taxon>Caulobacter</taxon>
    </lineage>
</organism>
<sequence length="98" mass="10876">MGDAFWLVESPANRGLAEAAWRAKATDPNSALFKSGVGDIDNSDVLAMFETVELHHPDWSRIDWVGVKLSKDLNQAFREDGFVTAEIGHGFSITRNDR</sequence>